<reference evidence="2" key="3">
    <citation type="submission" date="2015-06" db="UniProtKB">
        <authorList>
            <consortium name="EnsemblMetazoa"/>
        </authorList>
    </citation>
    <scope>IDENTIFICATION</scope>
</reference>
<evidence type="ECO:0000313" key="2">
    <source>
        <dbReference type="EnsemblMetazoa" id="CapteP212528"/>
    </source>
</evidence>
<evidence type="ECO:0000313" key="1">
    <source>
        <dbReference type="EMBL" id="ELT98058.1"/>
    </source>
</evidence>
<accession>R7TVX3</accession>
<dbReference type="AlphaFoldDB" id="R7TVX3"/>
<sequence length="143" mass="15449">MRPHNHATPAPPISPVVFMGGTIRLYHPSSIIELVTNDCHLGCLVGNATSHLTLNLAISDFNKRIGMICNNRDPEKQLLARFVGFAKSQSSSANEIVQTCFSVALDGSRSSIGKACLRRNQKAGVPGALLRKAHLRSLRTEGC</sequence>
<dbReference type="Proteomes" id="UP000014760">
    <property type="component" value="Unassembled WGS sequence"/>
</dbReference>
<protein>
    <submittedName>
        <fullName evidence="1 2">Uncharacterized protein</fullName>
    </submittedName>
</protein>
<dbReference type="EnsemblMetazoa" id="CapteT212528">
    <property type="protein sequence ID" value="CapteP212528"/>
    <property type="gene ID" value="CapteG212528"/>
</dbReference>
<dbReference type="HOGENOM" id="CLU_1808050_0_0_1"/>
<dbReference type="EMBL" id="KB308276">
    <property type="protein sequence ID" value="ELT98058.1"/>
    <property type="molecule type" value="Genomic_DNA"/>
</dbReference>
<dbReference type="EMBL" id="AMQN01027248">
    <property type="status" value="NOT_ANNOTATED_CDS"/>
    <property type="molecule type" value="Genomic_DNA"/>
</dbReference>
<reference evidence="3" key="1">
    <citation type="submission" date="2012-12" db="EMBL/GenBank/DDBJ databases">
        <authorList>
            <person name="Hellsten U."/>
            <person name="Grimwood J."/>
            <person name="Chapman J.A."/>
            <person name="Shapiro H."/>
            <person name="Aerts A."/>
            <person name="Otillar R.P."/>
            <person name="Terry A.Y."/>
            <person name="Boore J.L."/>
            <person name="Simakov O."/>
            <person name="Marletaz F."/>
            <person name="Cho S.-J."/>
            <person name="Edsinger-Gonzales E."/>
            <person name="Havlak P."/>
            <person name="Kuo D.-H."/>
            <person name="Larsson T."/>
            <person name="Lv J."/>
            <person name="Arendt D."/>
            <person name="Savage R."/>
            <person name="Osoegawa K."/>
            <person name="de Jong P."/>
            <person name="Lindberg D.R."/>
            <person name="Seaver E.C."/>
            <person name="Weisblat D.A."/>
            <person name="Putnam N.H."/>
            <person name="Grigoriev I.V."/>
            <person name="Rokhsar D.S."/>
        </authorList>
    </citation>
    <scope>NUCLEOTIDE SEQUENCE</scope>
    <source>
        <strain evidence="3">I ESC-2004</strain>
    </source>
</reference>
<keyword evidence="3" id="KW-1185">Reference proteome</keyword>
<proteinExistence type="predicted"/>
<organism evidence="1">
    <name type="scientific">Capitella teleta</name>
    <name type="common">Polychaete worm</name>
    <dbReference type="NCBI Taxonomy" id="283909"/>
    <lineage>
        <taxon>Eukaryota</taxon>
        <taxon>Metazoa</taxon>
        <taxon>Spiralia</taxon>
        <taxon>Lophotrochozoa</taxon>
        <taxon>Annelida</taxon>
        <taxon>Polychaeta</taxon>
        <taxon>Sedentaria</taxon>
        <taxon>Scolecida</taxon>
        <taxon>Capitellidae</taxon>
        <taxon>Capitella</taxon>
    </lineage>
</organism>
<reference evidence="1 3" key="2">
    <citation type="journal article" date="2013" name="Nature">
        <title>Insights into bilaterian evolution from three spiralian genomes.</title>
        <authorList>
            <person name="Simakov O."/>
            <person name="Marletaz F."/>
            <person name="Cho S.J."/>
            <person name="Edsinger-Gonzales E."/>
            <person name="Havlak P."/>
            <person name="Hellsten U."/>
            <person name="Kuo D.H."/>
            <person name="Larsson T."/>
            <person name="Lv J."/>
            <person name="Arendt D."/>
            <person name="Savage R."/>
            <person name="Osoegawa K."/>
            <person name="de Jong P."/>
            <person name="Grimwood J."/>
            <person name="Chapman J.A."/>
            <person name="Shapiro H."/>
            <person name="Aerts A."/>
            <person name="Otillar R.P."/>
            <person name="Terry A.Y."/>
            <person name="Boore J.L."/>
            <person name="Grigoriev I.V."/>
            <person name="Lindberg D.R."/>
            <person name="Seaver E.C."/>
            <person name="Weisblat D.A."/>
            <person name="Putnam N.H."/>
            <person name="Rokhsar D.S."/>
        </authorList>
    </citation>
    <scope>NUCLEOTIDE SEQUENCE</scope>
    <source>
        <strain evidence="1 3">I ESC-2004</strain>
    </source>
</reference>
<gene>
    <name evidence="1" type="ORF">CAPTEDRAFT_212528</name>
</gene>
<name>R7TVX3_CAPTE</name>
<evidence type="ECO:0000313" key="3">
    <source>
        <dbReference type="Proteomes" id="UP000014760"/>
    </source>
</evidence>